<reference evidence="4 5" key="1">
    <citation type="submission" date="2018-02" db="EMBL/GenBank/DDBJ databases">
        <title>Complete genome sequencing of Faecalibacterium prausnitzii strains isolated from the human gut.</title>
        <authorList>
            <person name="Fitzgerald B.C."/>
            <person name="Shkoporov A.N."/>
            <person name="Ross P.R."/>
            <person name="Hill C."/>
        </authorList>
    </citation>
    <scope>NUCLEOTIDE SEQUENCE [LARGE SCALE GENOMIC DNA]</scope>
    <source>
        <strain evidence="4 5">APC942/32-1</strain>
    </source>
</reference>
<dbReference type="PROSITE" id="PS51096">
    <property type="entry name" value="PTS_EIIA_TYPE_4"/>
    <property type="match status" value="1"/>
</dbReference>
<evidence type="ECO:0000259" key="3">
    <source>
        <dbReference type="PROSITE" id="PS51372"/>
    </source>
</evidence>
<evidence type="ECO:0000313" key="4">
    <source>
        <dbReference type="EMBL" id="RAW53958.1"/>
    </source>
</evidence>
<dbReference type="InterPro" id="IPR011608">
    <property type="entry name" value="PRD"/>
</dbReference>
<dbReference type="Gene3D" id="1.10.1790.10">
    <property type="entry name" value="PRD domain"/>
    <property type="match status" value="1"/>
</dbReference>
<protein>
    <recommendedName>
        <fullName evidence="6">PRD domain-containing protein</fullName>
    </recommendedName>
</protein>
<dbReference type="InterPro" id="IPR004701">
    <property type="entry name" value="PTS_EIIA_man-typ"/>
</dbReference>
<evidence type="ECO:0000313" key="5">
    <source>
        <dbReference type="Proteomes" id="UP000251144"/>
    </source>
</evidence>
<dbReference type="OrthoDB" id="9765164at2"/>
<dbReference type="PROSITE" id="PS51372">
    <property type="entry name" value="PRD_2"/>
    <property type="match status" value="1"/>
</dbReference>
<dbReference type="EMBL" id="PRLB01000007">
    <property type="protein sequence ID" value="RAW53958.1"/>
    <property type="molecule type" value="Genomic_DNA"/>
</dbReference>
<dbReference type="SUPFAM" id="SSF53062">
    <property type="entry name" value="PTS system fructose IIA component-like"/>
    <property type="match status" value="1"/>
</dbReference>
<dbReference type="InterPro" id="IPR036662">
    <property type="entry name" value="PTS_EIIA_man-typ_sf"/>
</dbReference>
<dbReference type="GO" id="GO:0006355">
    <property type="term" value="P:regulation of DNA-templated transcription"/>
    <property type="evidence" value="ECO:0007669"/>
    <property type="project" value="InterPro"/>
</dbReference>
<dbReference type="SUPFAM" id="SSF63520">
    <property type="entry name" value="PTS-regulatory domain, PRD"/>
    <property type="match status" value="1"/>
</dbReference>
<gene>
    <name evidence="4" type="ORF">C4N26_08685</name>
</gene>
<evidence type="ECO:0008006" key="6">
    <source>
        <dbReference type="Google" id="ProtNLM"/>
    </source>
</evidence>
<dbReference type="InterPro" id="IPR036634">
    <property type="entry name" value="PRD_sf"/>
</dbReference>
<comment type="caution">
    <text evidence="4">The sequence shown here is derived from an EMBL/GenBank/DDBJ whole genome shotgun (WGS) entry which is preliminary data.</text>
</comment>
<dbReference type="GO" id="GO:0016020">
    <property type="term" value="C:membrane"/>
    <property type="evidence" value="ECO:0007669"/>
    <property type="project" value="InterPro"/>
</dbReference>
<name>A0A329TZA4_9FIRM</name>
<evidence type="ECO:0000259" key="2">
    <source>
        <dbReference type="PROSITE" id="PS51096"/>
    </source>
</evidence>
<dbReference type="Pfam" id="PF00874">
    <property type="entry name" value="PRD"/>
    <property type="match status" value="1"/>
</dbReference>
<dbReference type="SUPFAM" id="SSF52540">
    <property type="entry name" value="P-loop containing nucleoside triphosphate hydrolases"/>
    <property type="match status" value="1"/>
</dbReference>
<dbReference type="PANTHER" id="PTHR32071">
    <property type="entry name" value="TRANSCRIPTIONAL REGULATORY PROTEIN"/>
    <property type="match status" value="1"/>
</dbReference>
<dbReference type="RefSeq" id="WP_158401120.1">
    <property type="nucleotide sequence ID" value="NZ_PRLB01000007.1"/>
</dbReference>
<feature type="domain" description="PRD" evidence="3">
    <location>
        <begin position="795"/>
        <end position="901"/>
    </location>
</feature>
<dbReference type="GO" id="GO:0009401">
    <property type="term" value="P:phosphoenolpyruvate-dependent sugar phosphotransferase system"/>
    <property type="evidence" value="ECO:0007669"/>
    <property type="project" value="InterPro"/>
</dbReference>
<dbReference type="Proteomes" id="UP000251144">
    <property type="component" value="Unassembled WGS sequence"/>
</dbReference>
<dbReference type="Gene3D" id="3.40.50.300">
    <property type="entry name" value="P-loop containing nucleotide triphosphate hydrolases"/>
    <property type="match status" value="1"/>
</dbReference>
<dbReference type="Gene3D" id="3.40.50.510">
    <property type="entry name" value="Phosphotransferase system, mannose-type IIA component"/>
    <property type="match status" value="1"/>
</dbReference>
<evidence type="ECO:0000256" key="1">
    <source>
        <dbReference type="ARBA" id="ARBA00022679"/>
    </source>
</evidence>
<dbReference type="InterPro" id="IPR036390">
    <property type="entry name" value="WH_DNA-bd_sf"/>
</dbReference>
<organism evidence="4 5">
    <name type="scientific">Faecalibacterium prausnitzii</name>
    <dbReference type="NCBI Taxonomy" id="853"/>
    <lineage>
        <taxon>Bacteria</taxon>
        <taxon>Bacillati</taxon>
        <taxon>Bacillota</taxon>
        <taxon>Clostridia</taxon>
        <taxon>Eubacteriales</taxon>
        <taxon>Oscillospiraceae</taxon>
        <taxon>Faecalibacterium</taxon>
    </lineage>
</organism>
<dbReference type="SUPFAM" id="SSF46785">
    <property type="entry name" value="Winged helix' DNA-binding domain"/>
    <property type="match status" value="1"/>
</dbReference>
<feature type="domain" description="PTS EIIA type-4" evidence="2">
    <location>
        <begin position="539"/>
        <end position="672"/>
    </location>
</feature>
<proteinExistence type="predicted"/>
<dbReference type="Pfam" id="PF03610">
    <property type="entry name" value="EIIA-man"/>
    <property type="match status" value="1"/>
</dbReference>
<keyword evidence="1" id="KW-0808">Transferase</keyword>
<accession>A0A329TZA4</accession>
<dbReference type="GO" id="GO:0016740">
    <property type="term" value="F:transferase activity"/>
    <property type="evidence" value="ECO:0007669"/>
    <property type="project" value="UniProtKB-KW"/>
</dbReference>
<dbReference type="AlphaFoldDB" id="A0A329TZA4"/>
<dbReference type="InterPro" id="IPR027417">
    <property type="entry name" value="P-loop_NTPase"/>
</dbReference>
<sequence>MANLQKLNPTQQELYNYLEQQTGQVNFEVLQPFTTQEMGAVLHISRNTVSQYLNEFFKEGWMVKINTRPVYYFLRETLIRKFNVQTLDAEYEDLRFLQQDLNHGRRADSCFAGVIGYHLSLKSAVEKCRVAVEYPPTGLPLVLAGEKGTGKRLLAGKTWEYAKEKQVVPAESRFAELDCAMWGAAEPGGTGFAASFKRRLEAGTGSDFLYLHGFDQLESSVQAEAVRFLTAVLPELGAKYPRLIFGVQTVPPSLKNSVPVQAELLPLRSRSLLEKKRLIYRFLMQEEQRIGRRVQVTGQAYQMLMQYPYERNVGQLEQVIRTSCTNAYSRSRDGDICIGLPVLPDAVFESCLLLPEAGAQNRALTLDDLREDCGFEREHRLLEEIREQGRLYLQGSLECAGFCTRMVHRLEEYNNYILFQNKIADERIKGIEQGMLRISERIHELYGVGFPNSFILMLARWVYFGNVFDDALPEDSAEMQQLVADLTEAVRRDAPYSFAVASDLLLMVQNTTDVHFSSIGILMISAFVEVLHRPGNKLPVQAFIICHGYATASSIADVCNKMLHKYLFNAIDMPYDVPVSEIVSQVKKILYFNENRDVLILVDLGSLENITELLDDLPNVNLGIINNVSTAMALSVGSHILDGMPLAEVLENAKNASQIRYKILEKARKEDVILFVSESGSNVAAKVSELFMHSLNHLNTKVNARFLCYDVQTYEQLRQNGHWDTCNVLFAASTMELGPADFPVVAVEDIITQRGLDKIKSGLSGYLTEEEFEHFKQNLVNQFSLENVVESLTILNASRVLSLVADMLEEMQRALGSHFQPKTVVGLNLHISCLIERLVKKEEIKSYRELERFCEEHRDFVALARRCFANIAEQYRINLPDSEIGYIYDYISHDYSDESPWKNEF</sequence>